<dbReference type="AlphaFoldDB" id="A0A6C2TXF6"/>
<dbReference type="PANTHER" id="PTHR42945">
    <property type="entry name" value="HISTIDINE BIOSYNTHESIS BIFUNCTIONAL PROTEIN"/>
    <property type="match status" value="1"/>
</dbReference>
<evidence type="ECO:0000256" key="2">
    <source>
        <dbReference type="ARBA" id="ARBA00005169"/>
    </source>
</evidence>
<proteinExistence type="predicted"/>
<reference evidence="8 9" key="1">
    <citation type="submission" date="2019-04" db="EMBL/GenBank/DDBJ databases">
        <authorList>
            <person name="Van Vliet M D."/>
        </authorList>
    </citation>
    <scope>NUCLEOTIDE SEQUENCE [LARGE SCALE GENOMIC DNA]</scope>
    <source>
        <strain evidence="8 9">F1</strain>
    </source>
</reference>
<evidence type="ECO:0000256" key="6">
    <source>
        <dbReference type="ARBA" id="ARBA00023102"/>
    </source>
</evidence>
<evidence type="ECO:0000256" key="3">
    <source>
        <dbReference type="ARBA" id="ARBA00012721"/>
    </source>
</evidence>
<keyword evidence="9" id="KW-1185">Reference proteome</keyword>
<accession>A0A6C2TXF6</accession>
<evidence type="ECO:0000313" key="8">
    <source>
        <dbReference type="EMBL" id="VGO12262.1"/>
    </source>
</evidence>
<dbReference type="Proteomes" id="UP000366872">
    <property type="component" value="Unassembled WGS sequence"/>
</dbReference>
<dbReference type="Pfam" id="PF01502">
    <property type="entry name" value="PRA-CH"/>
    <property type="match status" value="1"/>
</dbReference>
<dbReference type="RefSeq" id="WP_136077945.1">
    <property type="nucleotide sequence ID" value="NZ_CAAHFG010000001.1"/>
</dbReference>
<dbReference type="GO" id="GO:0000105">
    <property type="term" value="P:L-histidine biosynthetic process"/>
    <property type="evidence" value="ECO:0007669"/>
    <property type="project" value="UniProtKB-UniPathway"/>
</dbReference>
<comment type="pathway">
    <text evidence="2">Amino-acid biosynthesis; L-histidine biosynthesis; L-histidine from 5-phospho-alpha-D-ribose 1-diphosphate: step 3/9.</text>
</comment>
<evidence type="ECO:0000256" key="1">
    <source>
        <dbReference type="ARBA" id="ARBA00000024"/>
    </source>
</evidence>
<evidence type="ECO:0000259" key="7">
    <source>
        <dbReference type="Pfam" id="PF01502"/>
    </source>
</evidence>
<name>A0A6C2TXF6_PONDE</name>
<dbReference type="InterPro" id="IPR002496">
    <property type="entry name" value="PRib_AMP_CycHydrolase_dom"/>
</dbReference>
<dbReference type="EC" id="3.5.4.19" evidence="3"/>
<dbReference type="GO" id="GO:0004635">
    <property type="term" value="F:phosphoribosyl-AMP cyclohydrolase activity"/>
    <property type="evidence" value="ECO:0007669"/>
    <property type="project" value="UniProtKB-EC"/>
</dbReference>
<dbReference type="InterPro" id="IPR038019">
    <property type="entry name" value="PRib_AMP_CycHydrolase_sf"/>
</dbReference>
<evidence type="ECO:0000256" key="5">
    <source>
        <dbReference type="ARBA" id="ARBA00022801"/>
    </source>
</evidence>
<keyword evidence="5 8" id="KW-0378">Hydrolase</keyword>
<dbReference type="PANTHER" id="PTHR42945:SF1">
    <property type="entry name" value="HISTIDINE BIOSYNTHESIS BIFUNCTIONAL PROTEIN HIS7"/>
    <property type="match status" value="1"/>
</dbReference>
<keyword evidence="4" id="KW-0028">Amino-acid biosynthesis</keyword>
<protein>
    <recommendedName>
        <fullName evidence="3">phosphoribosyl-AMP cyclohydrolase</fullName>
        <ecNumber evidence="3">3.5.4.19</ecNumber>
    </recommendedName>
</protein>
<feature type="domain" description="Phosphoribosyl-AMP cyclohydrolase" evidence="7">
    <location>
        <begin position="44"/>
        <end position="113"/>
    </location>
</feature>
<organism evidence="8 9">
    <name type="scientific">Pontiella desulfatans</name>
    <dbReference type="NCBI Taxonomy" id="2750659"/>
    <lineage>
        <taxon>Bacteria</taxon>
        <taxon>Pseudomonadati</taxon>
        <taxon>Kiritimatiellota</taxon>
        <taxon>Kiritimatiellia</taxon>
        <taxon>Kiritimatiellales</taxon>
        <taxon>Pontiellaceae</taxon>
        <taxon>Pontiella</taxon>
    </lineage>
</organism>
<gene>
    <name evidence="8" type="primary">hisI</name>
    <name evidence="8" type="ORF">PDESU_00813</name>
</gene>
<evidence type="ECO:0000313" key="9">
    <source>
        <dbReference type="Proteomes" id="UP000366872"/>
    </source>
</evidence>
<dbReference type="EMBL" id="CAAHFG010000001">
    <property type="protein sequence ID" value="VGO12262.1"/>
    <property type="molecule type" value="Genomic_DNA"/>
</dbReference>
<dbReference type="SUPFAM" id="SSF141734">
    <property type="entry name" value="HisI-like"/>
    <property type="match status" value="1"/>
</dbReference>
<dbReference type="Gene3D" id="3.10.20.810">
    <property type="entry name" value="Phosphoribosyl-AMP cyclohydrolase"/>
    <property type="match status" value="1"/>
</dbReference>
<sequence>MSKELEEGLELALDWNKLEKAVEGTKGIIPVAVQHADTKEVILVAYINQIAFEESLKRKMLVLWSSSRQELWVKGLTSGETFELLEAYVNCEQNSLLFVVRPNRGGICHTKNAKGEPRNCYYRKIDLANPTQLENIDE</sequence>
<dbReference type="UniPathway" id="UPA00031">
    <property type="reaction ID" value="UER00008"/>
</dbReference>
<comment type="catalytic activity">
    <reaction evidence="1">
        <text>1-(5-phospho-beta-D-ribosyl)-5'-AMP + H2O = 1-(5-phospho-beta-D-ribosyl)-5-[(5-phospho-beta-D-ribosylamino)methylideneamino]imidazole-4-carboxamide</text>
        <dbReference type="Rhea" id="RHEA:20049"/>
        <dbReference type="ChEBI" id="CHEBI:15377"/>
        <dbReference type="ChEBI" id="CHEBI:58435"/>
        <dbReference type="ChEBI" id="CHEBI:59457"/>
        <dbReference type="EC" id="3.5.4.19"/>
    </reaction>
</comment>
<keyword evidence="6" id="KW-0368">Histidine biosynthesis</keyword>
<evidence type="ECO:0000256" key="4">
    <source>
        <dbReference type="ARBA" id="ARBA00022605"/>
    </source>
</evidence>